<proteinExistence type="predicted"/>
<dbReference type="SUPFAM" id="SSF48452">
    <property type="entry name" value="TPR-like"/>
    <property type="match status" value="1"/>
</dbReference>
<organism evidence="4 5">
    <name type="scientific">Prymnesium parvum</name>
    <name type="common">Toxic golden alga</name>
    <dbReference type="NCBI Taxonomy" id="97485"/>
    <lineage>
        <taxon>Eukaryota</taxon>
        <taxon>Haptista</taxon>
        <taxon>Haptophyta</taxon>
        <taxon>Prymnesiophyceae</taxon>
        <taxon>Prymnesiales</taxon>
        <taxon>Prymnesiaceae</taxon>
        <taxon>Prymnesium</taxon>
    </lineage>
</organism>
<dbReference type="Gene3D" id="1.25.40.10">
    <property type="entry name" value="Tetratricopeptide repeat domain"/>
    <property type="match status" value="1"/>
</dbReference>
<evidence type="ECO:0008006" key="6">
    <source>
        <dbReference type="Google" id="ProtNLM"/>
    </source>
</evidence>
<feature type="compositionally biased region" description="Low complexity" evidence="3">
    <location>
        <begin position="2179"/>
        <end position="2194"/>
    </location>
</feature>
<comment type="caution">
    <text evidence="4">The sequence shown here is derived from an EMBL/GenBank/DDBJ whole genome shotgun (WGS) entry which is preliminary data.</text>
</comment>
<dbReference type="GO" id="GO:0005634">
    <property type="term" value="C:nucleus"/>
    <property type="evidence" value="ECO:0007669"/>
    <property type="project" value="UniProtKB-SubCell"/>
</dbReference>
<feature type="compositionally biased region" description="Basic and acidic residues" evidence="3">
    <location>
        <begin position="1192"/>
        <end position="1205"/>
    </location>
</feature>
<dbReference type="InterPro" id="IPR011990">
    <property type="entry name" value="TPR-like_helical_dom_sf"/>
</dbReference>
<evidence type="ECO:0000313" key="5">
    <source>
        <dbReference type="Proteomes" id="UP001515480"/>
    </source>
</evidence>
<reference evidence="4 5" key="1">
    <citation type="journal article" date="2024" name="Science">
        <title>Giant polyketide synthase enzymes in the biosynthesis of giant marine polyether toxins.</title>
        <authorList>
            <person name="Fallon T.R."/>
            <person name="Shende V.V."/>
            <person name="Wierzbicki I.H."/>
            <person name="Pendleton A.L."/>
            <person name="Watervoot N.F."/>
            <person name="Auber R.P."/>
            <person name="Gonzalez D.J."/>
            <person name="Wisecaver J.H."/>
            <person name="Moore B.S."/>
        </authorList>
    </citation>
    <scope>NUCLEOTIDE SEQUENCE [LARGE SCALE GENOMIC DNA]</scope>
    <source>
        <strain evidence="4 5">12B1</strain>
    </source>
</reference>
<accession>A0AB34J4J6</accession>
<dbReference type="PANTHER" id="PTHR15502">
    <property type="entry name" value="CALCINEURIN-BINDING PROTEIN CABIN 1-RELATED"/>
    <property type="match status" value="1"/>
</dbReference>
<evidence type="ECO:0000256" key="2">
    <source>
        <dbReference type="ARBA" id="ARBA00023242"/>
    </source>
</evidence>
<keyword evidence="2" id="KW-0539">Nucleus</keyword>
<evidence type="ECO:0000256" key="1">
    <source>
        <dbReference type="ARBA" id="ARBA00004123"/>
    </source>
</evidence>
<dbReference type="GO" id="GO:0031491">
    <property type="term" value="F:nucleosome binding"/>
    <property type="evidence" value="ECO:0007669"/>
    <property type="project" value="TreeGrafter"/>
</dbReference>
<feature type="region of interest" description="Disordered" evidence="3">
    <location>
        <begin position="2086"/>
        <end position="2116"/>
    </location>
</feature>
<evidence type="ECO:0000313" key="4">
    <source>
        <dbReference type="EMBL" id="KAL1511207.1"/>
    </source>
</evidence>
<feature type="compositionally biased region" description="Polar residues" evidence="3">
    <location>
        <begin position="323"/>
        <end position="332"/>
    </location>
</feature>
<dbReference type="PANTHER" id="PTHR15502:SF7">
    <property type="entry name" value="CALCINEURIN-BINDING PROTEIN CABIN-1"/>
    <property type="match status" value="1"/>
</dbReference>
<protein>
    <recommendedName>
        <fullName evidence="6">Separase</fullName>
    </recommendedName>
</protein>
<evidence type="ECO:0000256" key="3">
    <source>
        <dbReference type="SAM" id="MobiDB-lite"/>
    </source>
</evidence>
<dbReference type="GO" id="GO:0006325">
    <property type="term" value="P:chromatin organization"/>
    <property type="evidence" value="ECO:0007669"/>
    <property type="project" value="InterPro"/>
</dbReference>
<feature type="region of interest" description="Disordered" evidence="3">
    <location>
        <begin position="2159"/>
        <end position="2202"/>
    </location>
</feature>
<feature type="region of interest" description="Disordered" evidence="3">
    <location>
        <begin position="1992"/>
        <end position="2012"/>
    </location>
</feature>
<sequence>MRFIDINEQEHGPTPETAHAISIEAHEAANQARYERALQLQSDGSAGEAAKEYRKLLDDPLVADARPTDHAQDVEVELTARPSLLIRSLALKNLALIESEAGDHEQALTRLLLAVQLQQKDGVLWHRLGSLALRSGKSHLARYALEQATRCSPHLQLGQRSLAQLLSSINDAAALEYLHVSTRRMLPHMSNACSAIRRRQLTGPENIIKAVPSSVKGYWENVELHHPLGRNTPHEVTVNDVSWAAIAEALCRTWFEFKRTHADSACLFLGQRVRLRLSSHVDRNSSPQVSLSGEAHSNICVQAEVREPPAVDGEKGDEFGLNSLLSSANPSHVDSAKGNGAGAREAPVEYDSATPAGPVEGSLDLGQRDVSPTAMPSPTSVELTDYEEKRLANMAQNKRVLQELGLVSSVDEESKRTKTATMQRKQLPAASRTQPKRKNRGKALETFDPSASERERRAPAPPPSARLRTDLCQLLAYFIPPSVRGIPACEKVVCAAEAADDLACQAAARVKSAEGSGPTDRAADGQEPLAVRAWLDSTAVEGNSGLLHLSSLLLERLLGARADGTGCCVDDGDAAEAEGPKRRRIEGARLKRVSWCYAAMPFDERRRLGLSLLKLEDALLAVVAEDGAPARGRAVVEGVFTGDENPCPSPLFVRDFQLAPEVSLGLAELRIDLVKDLGKLSSQSSGGAPSREYHLGVIEQDLTSVRGSAWRGALGRGCARSPTIHLQLRLSWACARASELCGDVAQALVYLRDCERLLQPSSSEVLPSADTGDGFDALCSTAPVTLPEQLALTALEPPVLTLRTVKAAQHRMTHEDLVRSAKDLLKPIQLRGGACRGAQWRAVLHVHESKAIDIREKCTSAWTVVMAAALATAKAERSLGLKSGDLPTLLQKLVICWLGRCALQVSSSDPASCLAYLSAGDLLQEIDHLLECFAISLQCSLDQLEQWSACPASAPASAPPAAASQSKSSDESAQLDPLCAVNDELVLLMQAVEAFERTARAAAAHQTPARGADQALVSLSLLARSVASMLGAERRQTTAQGADTTLKQALHYTILAFCKVWSMRPRSSADTLLLLDGSWQVINLHEAVRVPSYQLRTAGSKPARKLGPDSPFAQFCLVTALKQLQTQGAELDQLQLPPRTSSNPAGHDTENSLPTITPAEPASTAESETPAEHQPVDGEVEQIRLGPPEGANEERKDDYPSPTKSVRDGWESLLHLACECLYGVHTAVLRGDRSVSSRELEESDQPERITHPLEAKLLFDYLWYHILHYVRSAEGCQPKPRRDDSLKKWRLEMRRQLDRLLPPQVYPMEPEHSRTLLEPSQCFDGAATSAPPELKSFLADIPKEIGVCTTLSMESCTAGSSTPKRPSPAEPHLCAEPQTGGRLCAALAHFECATAEATWIEELLEPGLRLQAGKLTNSSLEKFVDLARAMRWSASLTAQAVRLLPYERMAHMQLALSLGTLSRKLWHLHVDASIGTGCSRSLPISAGTSSTVEATDAFTHLTSATSARQAATLCVHSLRWVLEHSRPDECTGALPNKMASIPMPDGTDSRIHVTEGAIRLRALEELACFLLTEAGVLSTDASAAVALLRECAHTTQDAAKREILSMLEARAEPRSWYSNMLIGRTKWSLRLDPQGCLEVLGSAVLVAAHHSTTSQSQALHELAVVQSDLLESTSLALADGLPKDTFCVGELTARDVLFLLEEKGVGAVMRQINRAVQSEAAEEETYELEDEALLLQKRQCALVDETLRALNECLAAPGAAWQHRSRLLRVHLLWKLAGKPADALAEVSQLFQGKKRLMWNMFLYSIPSSDDCFNGLSLRTHELHDDCTRTARLYIDLLFECGRELPEFSRSLDQLHTAAGFLKDEQMVCEQQLALQCFVKCLVGSFRAMKQALKAEHSETEYSSTKIAAGVRGRSEAELDLRAGTRDLLRHSFEIHQDSELRREFGCLQENELPHGVRTADELIHTVFCVYHNVHFEPSNVDTPAVAIPMACNSSAGDSQPAHEDNASESSQLQIAAPVIPEVNNEQLNVHNDAPANTDLVPQFCGQAIGEKLTCAAGQSEASNPHEGATDVGASSMAIEEATSLVELSRPQGKSQRPLASVGQRTEAAAHRLPSSLHVPVSVKPLQTTPPAVLPDKGCSTAELVQFCVDTFSSQKKKSYSMRMSSEISGKRQKRVENTASSTSSFSGSSTIPSCGASTMPS</sequence>
<dbReference type="EMBL" id="JBGBPQ010000014">
    <property type="protein sequence ID" value="KAL1511207.1"/>
    <property type="molecule type" value="Genomic_DNA"/>
</dbReference>
<dbReference type="InterPro" id="IPR033053">
    <property type="entry name" value="Hir3/CABIN1"/>
</dbReference>
<dbReference type="Proteomes" id="UP001515480">
    <property type="component" value="Unassembled WGS sequence"/>
</dbReference>
<gene>
    <name evidence="4" type="ORF">AB1Y20_006021</name>
</gene>
<feature type="region of interest" description="Disordered" evidence="3">
    <location>
        <begin position="1135"/>
        <end position="1205"/>
    </location>
</feature>
<keyword evidence="5" id="KW-1185">Reference proteome</keyword>
<feature type="region of interest" description="Disordered" evidence="3">
    <location>
        <begin position="310"/>
        <end position="383"/>
    </location>
</feature>
<feature type="region of interest" description="Disordered" evidence="3">
    <location>
        <begin position="409"/>
        <end position="465"/>
    </location>
</feature>
<comment type="subcellular location">
    <subcellularLocation>
        <location evidence="1">Nucleus</location>
    </subcellularLocation>
</comment>
<name>A0AB34J4J6_PRYPA</name>